<feature type="region of interest" description="Disordered" evidence="3">
    <location>
        <begin position="385"/>
        <end position="415"/>
    </location>
</feature>
<dbReference type="SMART" id="SM00248">
    <property type="entry name" value="ANK"/>
    <property type="match status" value="7"/>
</dbReference>
<dbReference type="Pfam" id="PF12796">
    <property type="entry name" value="Ank_2"/>
    <property type="match status" value="1"/>
</dbReference>
<dbReference type="PANTHER" id="PTHR43558:SF6">
    <property type="entry name" value="REDUCTASE, PUTATIVE (AFU_ORTHOLOGUE AFUA_3G10540)-RELATED"/>
    <property type="match status" value="1"/>
</dbReference>
<dbReference type="EMBL" id="MDYQ01000010">
    <property type="protein sequence ID" value="PRP88491.1"/>
    <property type="molecule type" value="Genomic_DNA"/>
</dbReference>
<evidence type="ECO:0000313" key="4">
    <source>
        <dbReference type="EMBL" id="PRP88491.1"/>
    </source>
</evidence>
<name>A0A2P6NX12_9EUKA</name>
<feature type="compositionally biased region" description="Basic and acidic residues" evidence="3">
    <location>
        <begin position="1528"/>
        <end position="1543"/>
    </location>
</feature>
<protein>
    <submittedName>
        <fullName evidence="4">Ankyrin repeat protein</fullName>
    </submittedName>
</protein>
<dbReference type="InterPro" id="IPR053354">
    <property type="entry name" value="MGDG_epimerase"/>
</dbReference>
<keyword evidence="1" id="KW-0040">ANK repeat</keyword>
<feature type="compositionally biased region" description="Basic and acidic residues" evidence="3">
    <location>
        <begin position="637"/>
        <end position="652"/>
    </location>
</feature>
<dbReference type="InterPro" id="IPR002110">
    <property type="entry name" value="Ankyrin_rpt"/>
</dbReference>
<feature type="compositionally biased region" description="Acidic residues" evidence="3">
    <location>
        <begin position="653"/>
        <end position="676"/>
    </location>
</feature>
<gene>
    <name evidence="4" type="ORF">PROFUN_03208</name>
</gene>
<evidence type="ECO:0000256" key="2">
    <source>
        <dbReference type="SAM" id="Coils"/>
    </source>
</evidence>
<sequence>MAARTPPKFVSKDYIHTYEQVKGNFEEKFRLFDQLREEENWYREVFAQQRDSEVLNDPHLCLVPAHDVPSDFFKIVEQSEQEKNLPRIFGEEWAETRRQSKASNAIVNEDDEVEEDQETPEKAEIPAAVRTDTASSIVSESEFHKQFDIFTEGQFRYFNWDNVFAAGGSILAALMPVPEEHAAKNSTRRNYFHKLMYSNSDIDLFIYGLNEEDANKKLVEVYESIKDNLPVEAICFRSKYAVTIVSRYPFRHIQIVLRLYKSPAEILMGFDVDVCSVGFDGKKVWMTPRAHRALTHRYNTVDMERRSPSYETRLTKYAERGFSVVVPSLDRTRIDPQIFERRFDQLQGLPRLLLMEAMPDVNDRISYKKMMRKLKLQPAIDDSRPTVWNRLTGQEEDIETEDEEEEEEEEEEDYDDEYYYARKKASESDYSSVFLPWGDDFTAEKIRKLMYTKDMVLNSEWYDPSKKYHTHPCFFGTASEVLRDCCGHCPPVPAEINMAEEPYVQGVLTWVTVNPGAQGKIGSFHPITEGDWTEGAYIIDLNIQLLQAVNLNDVGRVKDLLQQGVDVDGRDPYGRTSLMLACMGGCVESAEVLIQRGARISSHTPDGRTGLMLAVENGNAKVVELLLKRKDEIDVEWKERHSGEDSEPSKSEEEGEEGEGEEEEGEEEGSEASSQDEDFKKIRKSLPKAGGVISEEFKDDLNLNAGSWDRPTITPLDIALQYDYVDICRLLIARPEVRESKRWLSSATKKTFSFLLDSLTANDVNQVEEFQWFRLSTADELRDIESWYDRRGLQGRWTVFPSQDQQSYPRPMDPIARCMQQGLPELKEEQLELIEMILRKVHGDDKIWKREPRRIKECLRQDLKMAVEKGYLKVVELFLGYDLLGSVKDTELKSSQSKERDGEEKEEETSLYAQNLLTLATQKFTNTSAWLKQAQENLKTAQKDKEKLEREREICGRDPSTIPVVHVEDKRHEDPDYRALHRVLNTIQPSTFWYDELKFHIESKFPLPREESEEELIRRNRQGNQNWDYYMNYADQRITQAMQVVDGHEKKSRNYHHIAKLIEEKMPLRDVQFKARRADTWEELRGDYLPLFESIYNKDVEKFLQITSGDSPLLAGVTSVLTNRSAFEFALETKDPQMIGTFLRVVQLQSLSKEKVEEVQKKQLPFNNFDLLNQKIRVGDFVDKKGRARSSESKRVEGPKARDILSRVNNWDVTHRSVETLKAVLEAFPEDPKWVTAVINATGIYKCSMEDKNIMDVIYLFLDAQRTAPKPVKQQLYEGLDISGKKSEWAGEHHMQGRAMCSVDLFKRSTSRVDILLQLHEYSKRYPGCFQETDPSLITDMTDATLYSSLEDKEGSFNQTLFDTLVRIDSDIDHDGRGYLYHDAVVPAIRSGHFKTLAALIQRGAKLSGVIHDVIAAGKIEQILPLLSDEEVTRLNENRDTALHTAVRYAPRYKTEDTKNYEEVVKKFMRDPRIDLQHRNIQGYTAMEIAVREERHWIAQILMEKTSEEQLKRENPLGMTLFDMKSAQDRSDMAQANKEETKGMRRTPRVLATPEEAAKMSETVLTLWKKDPAKAHRWF</sequence>
<dbReference type="PROSITE" id="PS50088">
    <property type="entry name" value="ANK_REPEAT"/>
    <property type="match status" value="2"/>
</dbReference>
<proteinExistence type="predicted"/>
<feature type="repeat" description="ANK" evidence="1">
    <location>
        <begin position="606"/>
        <end position="638"/>
    </location>
</feature>
<keyword evidence="5" id="KW-1185">Reference proteome</keyword>
<reference evidence="4 5" key="1">
    <citation type="journal article" date="2018" name="Genome Biol. Evol.">
        <title>Multiple Roots of Fruiting Body Formation in Amoebozoa.</title>
        <authorList>
            <person name="Hillmann F."/>
            <person name="Forbes G."/>
            <person name="Novohradska S."/>
            <person name="Ferling I."/>
            <person name="Riege K."/>
            <person name="Groth M."/>
            <person name="Westermann M."/>
            <person name="Marz M."/>
            <person name="Spaller T."/>
            <person name="Winckler T."/>
            <person name="Schaap P."/>
            <person name="Glockner G."/>
        </authorList>
    </citation>
    <scope>NUCLEOTIDE SEQUENCE [LARGE SCALE GENOMIC DNA]</scope>
    <source>
        <strain evidence="4 5">Jena</strain>
    </source>
</reference>
<evidence type="ECO:0000256" key="3">
    <source>
        <dbReference type="SAM" id="MobiDB-lite"/>
    </source>
</evidence>
<dbReference type="InParanoid" id="A0A2P6NX12"/>
<dbReference type="Proteomes" id="UP000241769">
    <property type="component" value="Unassembled WGS sequence"/>
</dbReference>
<dbReference type="OrthoDB" id="20020at2759"/>
<feature type="region of interest" description="Disordered" evidence="3">
    <location>
        <begin position="1528"/>
        <end position="1547"/>
    </location>
</feature>
<dbReference type="STRING" id="1890364.A0A2P6NX12"/>
<feature type="repeat" description="ANK" evidence="1">
    <location>
        <begin position="573"/>
        <end position="605"/>
    </location>
</feature>
<organism evidence="4 5">
    <name type="scientific">Planoprotostelium fungivorum</name>
    <dbReference type="NCBI Taxonomy" id="1890364"/>
    <lineage>
        <taxon>Eukaryota</taxon>
        <taxon>Amoebozoa</taxon>
        <taxon>Evosea</taxon>
        <taxon>Variosea</taxon>
        <taxon>Cavosteliida</taxon>
        <taxon>Cavosteliaceae</taxon>
        <taxon>Planoprotostelium</taxon>
    </lineage>
</organism>
<comment type="caution">
    <text evidence="4">The sequence shown here is derived from an EMBL/GenBank/DDBJ whole genome shotgun (WGS) entry which is preliminary data.</text>
</comment>
<keyword evidence="2" id="KW-0175">Coiled coil</keyword>
<feature type="compositionally biased region" description="Acidic residues" evidence="3">
    <location>
        <begin position="108"/>
        <end position="118"/>
    </location>
</feature>
<feature type="region of interest" description="Disordered" evidence="3">
    <location>
        <begin position="637"/>
        <end position="679"/>
    </location>
</feature>
<feature type="region of interest" description="Disordered" evidence="3">
    <location>
        <begin position="100"/>
        <end position="125"/>
    </location>
</feature>
<evidence type="ECO:0000256" key="1">
    <source>
        <dbReference type="PROSITE-ProRule" id="PRU00023"/>
    </source>
</evidence>
<evidence type="ECO:0000313" key="5">
    <source>
        <dbReference type="Proteomes" id="UP000241769"/>
    </source>
</evidence>
<accession>A0A2P6NX12</accession>
<dbReference type="InterPro" id="IPR036770">
    <property type="entry name" value="Ankyrin_rpt-contain_sf"/>
</dbReference>
<dbReference type="SUPFAM" id="SSF48403">
    <property type="entry name" value="Ankyrin repeat"/>
    <property type="match status" value="1"/>
</dbReference>
<feature type="coiled-coil region" evidence="2">
    <location>
        <begin position="931"/>
        <end position="958"/>
    </location>
</feature>
<dbReference type="PROSITE" id="PS50297">
    <property type="entry name" value="ANK_REP_REGION"/>
    <property type="match status" value="2"/>
</dbReference>
<dbReference type="Gene3D" id="1.25.40.20">
    <property type="entry name" value="Ankyrin repeat-containing domain"/>
    <property type="match status" value="2"/>
</dbReference>
<dbReference type="PANTHER" id="PTHR43558">
    <property type="entry name" value="REDUCTASE, PUTATIVE (AFU_ORTHOLOGUE AFUA_3G10540)-RELATED"/>
    <property type="match status" value="1"/>
</dbReference>
<feature type="compositionally biased region" description="Acidic residues" evidence="3">
    <location>
        <begin position="394"/>
        <end position="415"/>
    </location>
</feature>